<evidence type="ECO:0000256" key="2">
    <source>
        <dbReference type="ARBA" id="ARBA00023002"/>
    </source>
</evidence>
<dbReference type="Gene3D" id="3.50.50.60">
    <property type="entry name" value="FAD/NAD(P)-binding domain"/>
    <property type="match status" value="2"/>
</dbReference>
<dbReference type="GO" id="GO:0008718">
    <property type="term" value="F:D-amino-acid dehydrogenase activity"/>
    <property type="evidence" value="ECO:0007669"/>
    <property type="project" value="TreeGrafter"/>
</dbReference>
<evidence type="ECO:0000256" key="1">
    <source>
        <dbReference type="ARBA" id="ARBA00009410"/>
    </source>
</evidence>
<dbReference type="PATRIC" id="fig|1515334.3.peg.4628"/>
<dbReference type="InterPro" id="IPR006076">
    <property type="entry name" value="FAD-dep_OxRdtase"/>
</dbReference>
<protein>
    <submittedName>
        <fullName evidence="4">D-amino acid oxidase</fullName>
    </submittedName>
</protein>
<dbReference type="OrthoDB" id="9787190at2"/>
<evidence type="ECO:0000313" key="5">
    <source>
        <dbReference type="Proteomes" id="UP000030960"/>
    </source>
</evidence>
<reference evidence="4 5" key="1">
    <citation type="submission" date="2014-10" db="EMBL/GenBank/DDBJ databases">
        <title>Genome sequence of Ponticoccus sp. strain UMTAT08 isolated from clonal culture of toxic dinoflagellate Alexandrium tamiyavanichii.</title>
        <authorList>
            <person name="Gan H.Y."/>
            <person name="Muhd D.-D."/>
            <person name="Mohd Noor M.E."/>
            <person name="Yeong Y.S."/>
            <person name="Usup G."/>
        </authorList>
    </citation>
    <scope>NUCLEOTIDE SEQUENCE [LARGE SCALE GENOMIC DNA]</scope>
    <source>
        <strain evidence="4 5">UMTAT08</strain>
    </source>
</reference>
<dbReference type="GO" id="GO:0055130">
    <property type="term" value="P:D-alanine catabolic process"/>
    <property type="evidence" value="ECO:0007669"/>
    <property type="project" value="TreeGrafter"/>
</dbReference>
<keyword evidence="2" id="KW-0560">Oxidoreductase</keyword>
<keyword evidence="5" id="KW-1185">Reference proteome</keyword>
<gene>
    <name evidence="4" type="ORF">OA50_04603</name>
</gene>
<dbReference type="AlphaFoldDB" id="A0A0B3S2G4"/>
<comment type="similarity">
    <text evidence="1">Belongs to the DadA oxidoreductase family.</text>
</comment>
<dbReference type="EMBL" id="JSUQ01000021">
    <property type="protein sequence ID" value="KHQ50891.1"/>
    <property type="molecule type" value="Genomic_DNA"/>
</dbReference>
<dbReference type="GO" id="GO:0005886">
    <property type="term" value="C:plasma membrane"/>
    <property type="evidence" value="ECO:0007669"/>
    <property type="project" value="TreeGrafter"/>
</dbReference>
<organism evidence="4 5">
    <name type="scientific">Mameliella alba</name>
    <dbReference type="NCBI Taxonomy" id="561184"/>
    <lineage>
        <taxon>Bacteria</taxon>
        <taxon>Pseudomonadati</taxon>
        <taxon>Pseudomonadota</taxon>
        <taxon>Alphaproteobacteria</taxon>
        <taxon>Rhodobacterales</taxon>
        <taxon>Roseobacteraceae</taxon>
        <taxon>Mameliella</taxon>
    </lineage>
</organism>
<dbReference type="SUPFAM" id="SSF51905">
    <property type="entry name" value="FAD/NAD(P)-binding domain"/>
    <property type="match status" value="1"/>
</dbReference>
<dbReference type="InterPro" id="IPR036188">
    <property type="entry name" value="FAD/NAD-bd_sf"/>
</dbReference>
<dbReference type="Gene3D" id="3.30.9.10">
    <property type="entry name" value="D-Amino Acid Oxidase, subunit A, domain 2"/>
    <property type="match status" value="1"/>
</dbReference>
<dbReference type="STRING" id="561184.SAMN05216376_10450"/>
<name>A0A0B3S2G4_9RHOB</name>
<proteinExistence type="inferred from homology"/>
<evidence type="ECO:0000313" key="4">
    <source>
        <dbReference type="EMBL" id="KHQ50891.1"/>
    </source>
</evidence>
<dbReference type="GO" id="GO:0005737">
    <property type="term" value="C:cytoplasm"/>
    <property type="evidence" value="ECO:0007669"/>
    <property type="project" value="TreeGrafter"/>
</dbReference>
<dbReference type="PANTHER" id="PTHR13847">
    <property type="entry name" value="SARCOSINE DEHYDROGENASE-RELATED"/>
    <property type="match status" value="1"/>
</dbReference>
<dbReference type="PANTHER" id="PTHR13847:SF280">
    <property type="entry name" value="D-AMINO ACID DEHYDROGENASE"/>
    <property type="match status" value="1"/>
</dbReference>
<accession>A0A0B3S2G4</accession>
<feature type="domain" description="FAD dependent oxidoreductase" evidence="3">
    <location>
        <begin position="24"/>
        <end position="420"/>
    </location>
</feature>
<evidence type="ECO:0000259" key="3">
    <source>
        <dbReference type="Pfam" id="PF01266"/>
    </source>
</evidence>
<dbReference type="Pfam" id="PF01266">
    <property type="entry name" value="DAO"/>
    <property type="match status" value="1"/>
</dbReference>
<sequence>MTLPNRGPSPLSVACSGDLPATADIVVIGGGIIGAATALDLARAGHATCLLEKGIIAGEQSSRNWGWVRQAGRDLRELPLSSLARRRWQTLSERIGPDLGYVECGIAYVARSPEQAARHQAWVTEAAGHGIAAETIGPERLTAIAPGLARTGLSALYLPGDGRAEPQNAAPLLAREAIREGASIHQHCAALEIEIDRAGISGVRTERGRIATRCVIVAGGIWSAPLLRRLCVDLPQLKVLSSACRTASLTKAQGAAFTPCLSLGGVALRHRADGGVTMASSATAVAELVPDSFRHMRAFLPGLRSMLPGLKLRLGAATLREAGWLFSGVALERSLTRHRIMDPAPDRRALRQVRRRLAESFPALADLEEVQDWGGLIDVTPDVIPVISTVEPVPGLVIGTGFSGHGFGIGPGAGRVLAELATDQRPSVDLQDFRLDRFGKGQRVQMQSWL</sequence>
<dbReference type="Proteomes" id="UP000030960">
    <property type="component" value="Unassembled WGS sequence"/>
</dbReference>
<dbReference type="RefSeq" id="WP_052244781.1">
    <property type="nucleotide sequence ID" value="NZ_JSUQ01000021.1"/>
</dbReference>
<comment type="caution">
    <text evidence="4">The sequence shown here is derived from an EMBL/GenBank/DDBJ whole genome shotgun (WGS) entry which is preliminary data.</text>
</comment>